<dbReference type="AlphaFoldDB" id="A0A9P6QGW5"/>
<protein>
    <submittedName>
        <fullName evidence="3">THAP domain-containing protein 4</fullName>
    </submittedName>
</protein>
<dbReference type="InterPro" id="IPR012674">
    <property type="entry name" value="Calycin"/>
</dbReference>
<dbReference type="Pfam" id="PF08768">
    <property type="entry name" value="THAP4_heme-bd"/>
    <property type="match status" value="1"/>
</dbReference>
<accession>A0A9P6QGW5</accession>
<dbReference type="PANTHER" id="PTHR15854:SF4">
    <property type="entry name" value="PEROXYNITRITE ISOMERASE THAP4"/>
    <property type="match status" value="1"/>
</dbReference>
<dbReference type="PANTHER" id="PTHR15854">
    <property type="entry name" value="THAP4 PROTEIN"/>
    <property type="match status" value="1"/>
</dbReference>
<dbReference type="SUPFAM" id="SSF50814">
    <property type="entry name" value="Lipocalins"/>
    <property type="match status" value="1"/>
</dbReference>
<evidence type="ECO:0000259" key="2">
    <source>
        <dbReference type="Pfam" id="PF08768"/>
    </source>
</evidence>
<feature type="domain" description="THAP4-like heme-binding" evidence="2">
    <location>
        <begin position="17"/>
        <end position="180"/>
    </location>
</feature>
<evidence type="ECO:0000313" key="4">
    <source>
        <dbReference type="Proteomes" id="UP000726737"/>
    </source>
</evidence>
<dbReference type="InterPro" id="IPR014878">
    <property type="entry name" value="THAP4-like_heme-bd"/>
</dbReference>
<sequence length="185" mass="20215">MSSTSTPNTTTSDRPHPLEFLIGTWVGKGHGFYPTIPSFDFFEELTFTKDPAGRPVVAYVQKTRRAVPDSSSAEKALVPGPPLHAESGFIRLPGWSSEKCELILSQPTGIASVEVGTINGTSVEWATTGIVRSPSAKPPHVTQFTRKWIVDPEKKTFSYAFSMATENTPLQPHLEVELRKAESTA</sequence>
<dbReference type="Gene3D" id="2.40.128.20">
    <property type="match status" value="1"/>
</dbReference>
<organism evidence="3 4">
    <name type="scientific">Mortierella polycephala</name>
    <dbReference type="NCBI Taxonomy" id="41804"/>
    <lineage>
        <taxon>Eukaryota</taxon>
        <taxon>Fungi</taxon>
        <taxon>Fungi incertae sedis</taxon>
        <taxon>Mucoromycota</taxon>
        <taxon>Mortierellomycotina</taxon>
        <taxon>Mortierellomycetes</taxon>
        <taxon>Mortierellales</taxon>
        <taxon>Mortierellaceae</taxon>
        <taxon>Mortierella</taxon>
    </lineage>
</organism>
<keyword evidence="4" id="KW-1185">Reference proteome</keyword>
<dbReference type="EMBL" id="JAAAJA010000028">
    <property type="protein sequence ID" value="KAG0265664.1"/>
    <property type="molecule type" value="Genomic_DNA"/>
</dbReference>
<dbReference type="CDD" id="cd07828">
    <property type="entry name" value="lipocalin_heme-bd-THAP4-like"/>
    <property type="match status" value="1"/>
</dbReference>
<evidence type="ECO:0000256" key="1">
    <source>
        <dbReference type="ARBA" id="ARBA00036993"/>
    </source>
</evidence>
<name>A0A9P6QGW5_9FUNG</name>
<dbReference type="InterPro" id="IPR045165">
    <property type="entry name" value="Nitrobindin"/>
</dbReference>
<dbReference type="Proteomes" id="UP000726737">
    <property type="component" value="Unassembled WGS sequence"/>
</dbReference>
<gene>
    <name evidence="3" type="primary">THAP4</name>
    <name evidence="3" type="ORF">BG011_004263</name>
</gene>
<dbReference type="OrthoDB" id="58529at2759"/>
<comment type="catalytic activity">
    <reaction evidence="1">
        <text>peroxynitrite = nitrate</text>
        <dbReference type="Rhea" id="RHEA:63116"/>
        <dbReference type="ChEBI" id="CHEBI:17632"/>
        <dbReference type="ChEBI" id="CHEBI:25941"/>
    </reaction>
    <physiologicalReaction direction="left-to-right" evidence="1">
        <dbReference type="Rhea" id="RHEA:63117"/>
    </physiologicalReaction>
</comment>
<proteinExistence type="predicted"/>
<comment type="caution">
    <text evidence="3">The sequence shown here is derived from an EMBL/GenBank/DDBJ whole genome shotgun (WGS) entry which is preliminary data.</text>
</comment>
<reference evidence="3" key="1">
    <citation type="journal article" date="2020" name="Fungal Divers.">
        <title>Resolving the Mortierellaceae phylogeny through synthesis of multi-gene phylogenetics and phylogenomics.</title>
        <authorList>
            <person name="Vandepol N."/>
            <person name="Liber J."/>
            <person name="Desiro A."/>
            <person name="Na H."/>
            <person name="Kennedy M."/>
            <person name="Barry K."/>
            <person name="Grigoriev I.V."/>
            <person name="Miller A.N."/>
            <person name="O'Donnell K."/>
            <person name="Stajich J.E."/>
            <person name="Bonito G."/>
        </authorList>
    </citation>
    <scope>NUCLEOTIDE SEQUENCE</scope>
    <source>
        <strain evidence="3">KOD948</strain>
    </source>
</reference>
<evidence type="ECO:0000313" key="3">
    <source>
        <dbReference type="EMBL" id="KAG0265664.1"/>
    </source>
</evidence>